<protein>
    <submittedName>
        <fullName evidence="2">Leucine-rich repeat</fullName>
    </submittedName>
</protein>
<organism evidence="2 3">
    <name type="scientific">Dillenia turbinata</name>
    <dbReference type="NCBI Taxonomy" id="194707"/>
    <lineage>
        <taxon>Eukaryota</taxon>
        <taxon>Viridiplantae</taxon>
        <taxon>Streptophyta</taxon>
        <taxon>Embryophyta</taxon>
        <taxon>Tracheophyta</taxon>
        <taxon>Spermatophyta</taxon>
        <taxon>Magnoliopsida</taxon>
        <taxon>eudicotyledons</taxon>
        <taxon>Gunneridae</taxon>
        <taxon>Pentapetalae</taxon>
        <taxon>Dilleniales</taxon>
        <taxon>Dilleniaceae</taxon>
        <taxon>Dillenia</taxon>
    </lineage>
</organism>
<proteinExistence type="predicted"/>
<dbReference type="Pfam" id="PF25372">
    <property type="entry name" value="DUF7885"/>
    <property type="match status" value="1"/>
</dbReference>
<dbReference type="SUPFAM" id="SSF81383">
    <property type="entry name" value="F-box domain"/>
    <property type="match status" value="1"/>
</dbReference>
<dbReference type="Pfam" id="PF00646">
    <property type="entry name" value="F-box"/>
    <property type="match status" value="1"/>
</dbReference>
<dbReference type="PANTHER" id="PTHR13318:SF178">
    <property type="entry name" value="OS02G0200900 PROTEIN"/>
    <property type="match status" value="1"/>
</dbReference>
<dbReference type="GO" id="GO:0019005">
    <property type="term" value="C:SCF ubiquitin ligase complex"/>
    <property type="evidence" value="ECO:0007669"/>
    <property type="project" value="TreeGrafter"/>
</dbReference>
<name>A0AAN8Z9T5_9MAGN</name>
<accession>A0AAN8Z9T5</accession>
<comment type="caution">
    <text evidence="2">The sequence shown here is derived from an EMBL/GenBank/DDBJ whole genome shotgun (WGS) entry which is preliminary data.</text>
</comment>
<gene>
    <name evidence="2" type="ORF">RJ641_006161</name>
</gene>
<dbReference type="Proteomes" id="UP001370490">
    <property type="component" value="Unassembled WGS sequence"/>
</dbReference>
<dbReference type="PANTHER" id="PTHR13318">
    <property type="entry name" value="PARTNER OF PAIRED, ISOFORM B-RELATED"/>
    <property type="match status" value="1"/>
</dbReference>
<keyword evidence="3" id="KW-1185">Reference proteome</keyword>
<dbReference type="InterPro" id="IPR036047">
    <property type="entry name" value="F-box-like_dom_sf"/>
</dbReference>
<evidence type="ECO:0000313" key="2">
    <source>
        <dbReference type="EMBL" id="KAK6927570.1"/>
    </source>
</evidence>
<dbReference type="FunFam" id="3.80.10.10:FF:000595">
    <property type="entry name" value="EIN3-binding F-box protein 1"/>
    <property type="match status" value="1"/>
</dbReference>
<feature type="domain" description="F-box" evidence="1">
    <location>
        <begin position="58"/>
        <end position="108"/>
    </location>
</feature>
<dbReference type="AlphaFoldDB" id="A0AAN8Z9T5"/>
<dbReference type="InterPro" id="IPR057207">
    <property type="entry name" value="FBXL15_LRR"/>
</dbReference>
<evidence type="ECO:0000259" key="1">
    <source>
        <dbReference type="PROSITE" id="PS50181"/>
    </source>
</evidence>
<dbReference type="InterPro" id="IPR006553">
    <property type="entry name" value="Leu-rich_rpt_Cys-con_subtyp"/>
</dbReference>
<dbReference type="Gene3D" id="3.80.10.10">
    <property type="entry name" value="Ribonuclease Inhibitor"/>
    <property type="match status" value="3"/>
</dbReference>
<dbReference type="GO" id="GO:0031146">
    <property type="term" value="P:SCF-dependent proteasomal ubiquitin-dependent protein catabolic process"/>
    <property type="evidence" value="ECO:0007669"/>
    <property type="project" value="TreeGrafter"/>
</dbReference>
<dbReference type="SMART" id="SM00367">
    <property type="entry name" value="LRR_CC"/>
    <property type="match status" value="7"/>
</dbReference>
<sequence length="521" mass="56335">MISSLRDDGFCPVYSNHMDSSLLLSLAPRVDVYLPPRKRSRISGPFLFKGDLFVRHKPVTIDVLPDECLFEIFRRLPAGQERSACASVSKRWLMLLGNVRREEFYSNKASPALKLSEECVVKTKEVVPLVNDKKGQVDVSDAVSKVDDEEIQSEGFLSSRGGLGKLRSKEAILAVGLQDVGLTAIALSSDFGQGFGHYSKKLPKLDCFSHRVLPFDWDEGIASLFSSTSFVMSKVKLQGLNITDVSLAVVGHYGKAVTDLVLSGLQNVRLEAVSRARSLESLQLEECHRISQFGVYGTLVNCGLKLKSVALVSCLGCKDVNIQLPMVSPCKSLHSLSIRNCPGIGDATLAVLGKLCPQLRYLDLSGLGGITDAGFLPLLESCEAGLVKVTLGGCVNLTDKVVSLMAQLHGSTLELLNLDGCKKITDTSLVALAETGQVLSDLDVSKCGVSDFGVASLACAKQLNLQILCLSGCSLVSDKSFPYLVKLGQTLFGLNIQHCNALSSSKVDLLLERLWQCDILF</sequence>
<dbReference type="SUPFAM" id="SSF52047">
    <property type="entry name" value="RNI-like"/>
    <property type="match status" value="1"/>
</dbReference>
<dbReference type="SMART" id="SM00256">
    <property type="entry name" value="FBOX"/>
    <property type="match status" value="1"/>
</dbReference>
<dbReference type="CDD" id="cd22159">
    <property type="entry name" value="F-box_AtTIR1-like"/>
    <property type="match status" value="1"/>
</dbReference>
<dbReference type="InterPro" id="IPR001810">
    <property type="entry name" value="F-box_dom"/>
</dbReference>
<reference evidence="2 3" key="1">
    <citation type="submission" date="2023-12" db="EMBL/GenBank/DDBJ databases">
        <title>A high-quality genome assembly for Dillenia turbinata (Dilleniales).</title>
        <authorList>
            <person name="Chanderbali A."/>
        </authorList>
    </citation>
    <scope>NUCLEOTIDE SEQUENCE [LARGE SCALE GENOMIC DNA]</scope>
    <source>
        <strain evidence="2">LSX21</strain>
        <tissue evidence="2">Leaf</tissue>
    </source>
</reference>
<dbReference type="Gene3D" id="1.20.1280.50">
    <property type="match status" value="1"/>
</dbReference>
<dbReference type="InterPro" id="IPR032675">
    <property type="entry name" value="LRR_dom_sf"/>
</dbReference>
<dbReference type="EMBL" id="JBAMMX010000014">
    <property type="protein sequence ID" value="KAK6927570.1"/>
    <property type="molecule type" value="Genomic_DNA"/>
</dbReference>
<dbReference type="PROSITE" id="PS50181">
    <property type="entry name" value="FBOX"/>
    <property type="match status" value="1"/>
</dbReference>
<evidence type="ECO:0000313" key="3">
    <source>
        <dbReference type="Proteomes" id="UP001370490"/>
    </source>
</evidence>
<dbReference type="FunFam" id="1.20.1280.50:FF:000084">
    <property type="entry name" value="EIN3-binding F-box protein 1"/>
    <property type="match status" value="1"/>
</dbReference>